<proteinExistence type="predicted"/>
<accession>A0ACA9NFQ8</accession>
<dbReference type="EMBL" id="CAJVPM010024641">
    <property type="protein sequence ID" value="CAG8654571.1"/>
    <property type="molecule type" value="Genomic_DNA"/>
</dbReference>
<evidence type="ECO:0000313" key="2">
    <source>
        <dbReference type="Proteomes" id="UP000789860"/>
    </source>
</evidence>
<protein>
    <submittedName>
        <fullName evidence="1">3374_t:CDS:1</fullName>
    </submittedName>
</protein>
<evidence type="ECO:0000313" key="1">
    <source>
        <dbReference type="EMBL" id="CAG8654571.1"/>
    </source>
</evidence>
<name>A0ACA9NFQ8_9GLOM</name>
<dbReference type="Proteomes" id="UP000789860">
    <property type="component" value="Unassembled WGS sequence"/>
</dbReference>
<keyword evidence="2" id="KW-1185">Reference proteome</keyword>
<feature type="non-terminal residue" evidence="1">
    <location>
        <position position="1"/>
    </location>
</feature>
<reference evidence="1" key="1">
    <citation type="submission" date="2021-06" db="EMBL/GenBank/DDBJ databases">
        <authorList>
            <person name="Kallberg Y."/>
            <person name="Tangrot J."/>
            <person name="Rosling A."/>
        </authorList>
    </citation>
    <scope>NUCLEOTIDE SEQUENCE</scope>
    <source>
        <strain evidence="1">AU212A</strain>
    </source>
</reference>
<organism evidence="1 2">
    <name type="scientific">Scutellospora calospora</name>
    <dbReference type="NCBI Taxonomy" id="85575"/>
    <lineage>
        <taxon>Eukaryota</taxon>
        <taxon>Fungi</taxon>
        <taxon>Fungi incertae sedis</taxon>
        <taxon>Mucoromycota</taxon>
        <taxon>Glomeromycotina</taxon>
        <taxon>Glomeromycetes</taxon>
        <taxon>Diversisporales</taxon>
        <taxon>Gigasporaceae</taxon>
        <taxon>Scutellospora</taxon>
    </lineage>
</organism>
<sequence length="83" mass="10149">KYKEIKAKFKSNKEEYKQLNLILEEVLIKKANKMNSDKQKEMQRVESQNTNKKEREKQAKIKLEEIERKRDELREEQAKIQIN</sequence>
<gene>
    <name evidence="1" type="ORF">SCALOS_LOCUS8788</name>
</gene>
<comment type="caution">
    <text evidence="1">The sequence shown here is derived from an EMBL/GenBank/DDBJ whole genome shotgun (WGS) entry which is preliminary data.</text>
</comment>